<sequence>MKILETAKQIFTLPDLRKKILYVLALLVIARILAHIPLPGVDIEALRSFFNRNQIFGLLNMFSGGTMANFSIIMMGVSPYITSSIIVQLLTMVIPSLEELRKEGESGQQKINYWTRIFAVPLALVQSYAMLMLLKSQGIVISWTPLQLVTMIISITAGSILLMWIGELISENGVGNGVSLIIALGIVAGIPAGIRNTLAVIDTGKIISLIIFGIISIGVIVLIIYANEGQRQIPVSYARRARGLSNYGGVDTHLPIRVNTAGVIPIIFAMSIMIFPGVVAKYLAQARSEWLASAANWLSSALNNNLVYGIIYFLLVIVFTFFYTGIVLKPVQIAENLQKQGGFIPGVRPGKETADFLGRIISRLNLTGALFLGVIAILPFIVQAATKISTLAIGGTGVLIMVSVIIETMRQIQAQLMMRNYENY</sequence>
<dbReference type="GO" id="GO:0005886">
    <property type="term" value="C:plasma membrane"/>
    <property type="evidence" value="ECO:0007669"/>
    <property type="project" value="UniProtKB-SubCell"/>
</dbReference>
<dbReference type="Gene3D" id="1.10.3370.10">
    <property type="entry name" value="SecY subunit domain"/>
    <property type="match status" value="1"/>
</dbReference>
<evidence type="ECO:0000256" key="9">
    <source>
        <dbReference type="ARBA" id="ARBA00039733"/>
    </source>
</evidence>
<dbReference type="NCBIfam" id="TIGR00967">
    <property type="entry name" value="3a0501s007"/>
    <property type="match status" value="1"/>
</dbReference>
<keyword evidence="7 10" id="KW-0811">Translocation</keyword>
<dbReference type="EMBL" id="LBSM01000007">
    <property type="protein sequence ID" value="KKQ18222.1"/>
    <property type="molecule type" value="Genomic_DNA"/>
</dbReference>
<feature type="transmembrane region" description="Helical" evidence="10">
    <location>
        <begin position="70"/>
        <end position="93"/>
    </location>
</feature>
<reference evidence="14 15" key="1">
    <citation type="journal article" date="2015" name="Nature">
        <title>rRNA introns, odd ribosomes, and small enigmatic genomes across a large radiation of phyla.</title>
        <authorList>
            <person name="Brown C.T."/>
            <person name="Hug L.A."/>
            <person name="Thomas B.C."/>
            <person name="Sharon I."/>
            <person name="Castelle C.J."/>
            <person name="Singh A."/>
            <person name="Wilkins M.J."/>
            <person name="Williams K.H."/>
            <person name="Banfield J.F."/>
        </authorList>
    </citation>
    <scope>NUCLEOTIDE SEQUENCE [LARGE SCALE GENOMIC DNA]</scope>
</reference>
<evidence type="ECO:0000256" key="12">
    <source>
        <dbReference type="RuleBase" id="RU003484"/>
    </source>
</evidence>
<dbReference type="AlphaFoldDB" id="A0A0G0FKH1"/>
<proteinExistence type="inferred from homology"/>
<dbReference type="GO" id="GO:0043952">
    <property type="term" value="P:protein transport by the Sec complex"/>
    <property type="evidence" value="ECO:0007669"/>
    <property type="project" value="UniProtKB-UniRule"/>
</dbReference>
<dbReference type="InterPro" id="IPR030659">
    <property type="entry name" value="SecY_CS"/>
</dbReference>
<dbReference type="InterPro" id="IPR026593">
    <property type="entry name" value="SecY"/>
</dbReference>
<keyword evidence="5 10" id="KW-0653">Protein transport</keyword>
<comment type="caution">
    <text evidence="14">The sequence shown here is derived from an EMBL/GenBank/DDBJ whole genome shotgun (WGS) entry which is preliminary data.</text>
</comment>
<evidence type="ECO:0000256" key="2">
    <source>
        <dbReference type="ARBA" id="ARBA00005751"/>
    </source>
</evidence>
<evidence type="ECO:0000256" key="4">
    <source>
        <dbReference type="ARBA" id="ARBA00022692"/>
    </source>
</evidence>
<keyword evidence="4 10" id="KW-0812">Transmembrane</keyword>
<evidence type="ECO:0000256" key="13">
    <source>
        <dbReference type="RuleBase" id="RU004349"/>
    </source>
</evidence>
<feature type="transmembrane region" description="Helical" evidence="10">
    <location>
        <begin position="306"/>
        <end position="328"/>
    </location>
</feature>
<evidence type="ECO:0000313" key="15">
    <source>
        <dbReference type="Proteomes" id="UP000034508"/>
    </source>
</evidence>
<feature type="transmembrane region" description="Helical" evidence="10">
    <location>
        <begin position="177"/>
        <end position="194"/>
    </location>
</feature>
<gene>
    <name evidence="10" type="primary">secY</name>
    <name evidence="14" type="ORF">US31_C0007G0028</name>
</gene>
<comment type="subunit">
    <text evidence="10">Component of the Sec protein translocase complex. Heterotrimer consisting of SecY, SecE and SecG subunits. The heterotrimers can form oligomers, although 1 heterotrimer is thought to be able to translocate proteins. Interacts with the ribosome. Interacts with SecDF, and other proteins may be involved. Interacts with SecA.</text>
</comment>
<protein>
    <recommendedName>
        <fullName evidence="9 10">Protein translocase subunit SecY</fullName>
    </recommendedName>
</protein>
<keyword evidence="6 10" id="KW-1133">Transmembrane helix</keyword>
<dbReference type="PROSITE" id="PS00756">
    <property type="entry name" value="SECY_2"/>
    <property type="match status" value="1"/>
</dbReference>
<dbReference type="PATRIC" id="fig|1618331.3.peg.505"/>
<feature type="transmembrane region" description="Helical" evidence="10">
    <location>
        <begin position="388"/>
        <end position="409"/>
    </location>
</feature>
<evidence type="ECO:0000256" key="3">
    <source>
        <dbReference type="ARBA" id="ARBA00022448"/>
    </source>
</evidence>
<comment type="subcellular location">
    <subcellularLocation>
        <location evidence="10">Cell membrane</location>
        <topology evidence="10">Multi-pass membrane protein</topology>
    </subcellularLocation>
    <subcellularLocation>
        <location evidence="1 12">Membrane</location>
        <topology evidence="1 12">Multi-pass membrane protein</topology>
    </subcellularLocation>
</comment>
<keyword evidence="10" id="KW-1003">Cell membrane</keyword>
<dbReference type="GO" id="GO:0006605">
    <property type="term" value="P:protein targeting"/>
    <property type="evidence" value="ECO:0007669"/>
    <property type="project" value="UniProtKB-UniRule"/>
</dbReference>
<dbReference type="GO" id="GO:0065002">
    <property type="term" value="P:intracellular protein transmembrane transport"/>
    <property type="evidence" value="ECO:0007669"/>
    <property type="project" value="UniProtKB-UniRule"/>
</dbReference>
<organism evidence="14 15">
    <name type="scientific">Berkelbacteria bacterium GW2011_GWA1_36_9</name>
    <dbReference type="NCBI Taxonomy" id="1618331"/>
    <lineage>
        <taxon>Bacteria</taxon>
        <taxon>Candidatus Berkelbacteria</taxon>
    </lineage>
</organism>
<feature type="transmembrane region" description="Helical" evidence="10">
    <location>
        <begin position="113"/>
        <end position="134"/>
    </location>
</feature>
<feature type="transmembrane region" description="Helical" evidence="10">
    <location>
        <begin position="20"/>
        <end position="38"/>
    </location>
</feature>
<dbReference type="SUPFAM" id="SSF103491">
    <property type="entry name" value="Preprotein translocase SecY subunit"/>
    <property type="match status" value="1"/>
</dbReference>
<name>A0A0G0FKH1_9BACT</name>
<keyword evidence="8 10" id="KW-0472">Membrane</keyword>
<dbReference type="PROSITE" id="PS00755">
    <property type="entry name" value="SECY_1"/>
    <property type="match status" value="1"/>
</dbReference>
<evidence type="ECO:0000313" key="14">
    <source>
        <dbReference type="EMBL" id="KKQ18222.1"/>
    </source>
</evidence>
<evidence type="ECO:0000256" key="8">
    <source>
        <dbReference type="ARBA" id="ARBA00023136"/>
    </source>
</evidence>
<evidence type="ECO:0000256" key="11">
    <source>
        <dbReference type="RuleBase" id="RU000537"/>
    </source>
</evidence>
<evidence type="ECO:0000256" key="1">
    <source>
        <dbReference type="ARBA" id="ARBA00004141"/>
    </source>
</evidence>
<feature type="transmembrane region" description="Helical" evidence="10">
    <location>
        <begin position="364"/>
        <end position="382"/>
    </location>
</feature>
<evidence type="ECO:0000256" key="5">
    <source>
        <dbReference type="ARBA" id="ARBA00022927"/>
    </source>
</evidence>
<comment type="similarity">
    <text evidence="2 10 13">Belongs to the SecY/SEC61-alpha family.</text>
</comment>
<dbReference type="Proteomes" id="UP000034508">
    <property type="component" value="Unassembled WGS sequence"/>
</dbReference>
<feature type="transmembrane region" description="Helical" evidence="10">
    <location>
        <begin position="263"/>
        <end position="284"/>
    </location>
</feature>
<feature type="transmembrane region" description="Helical" evidence="10">
    <location>
        <begin position="206"/>
        <end position="226"/>
    </location>
</feature>
<dbReference type="PANTHER" id="PTHR10906">
    <property type="entry name" value="SECY/SEC61-ALPHA FAMILY MEMBER"/>
    <property type="match status" value="1"/>
</dbReference>
<evidence type="ECO:0000256" key="6">
    <source>
        <dbReference type="ARBA" id="ARBA00022989"/>
    </source>
</evidence>
<dbReference type="PIRSF" id="PIRSF004557">
    <property type="entry name" value="SecY"/>
    <property type="match status" value="1"/>
</dbReference>
<keyword evidence="3 10" id="KW-0813">Transport</keyword>
<feature type="transmembrane region" description="Helical" evidence="10">
    <location>
        <begin position="146"/>
        <end position="165"/>
    </location>
</feature>
<evidence type="ECO:0000256" key="10">
    <source>
        <dbReference type="HAMAP-Rule" id="MF_01465"/>
    </source>
</evidence>
<accession>A0A0G0FKH1</accession>
<comment type="function">
    <text evidence="10 11">The central subunit of the protein translocation channel SecYEG. Consists of two halves formed by TMs 1-5 and 6-10. These two domains form a lateral gate at the front which open onto the bilayer between TMs 2 and 7, and are clamped together by SecE at the back. The channel is closed by both a pore ring composed of hydrophobic SecY resides and a short helix (helix 2A) on the extracellular side of the membrane which forms a plug. The plug probably moves laterally to allow the channel to open. The ring and the pore may move independently.</text>
</comment>
<evidence type="ECO:0000256" key="7">
    <source>
        <dbReference type="ARBA" id="ARBA00023010"/>
    </source>
</evidence>
<dbReference type="InterPro" id="IPR023201">
    <property type="entry name" value="SecY_dom_sf"/>
</dbReference>
<dbReference type="Pfam" id="PF00344">
    <property type="entry name" value="SecY"/>
    <property type="match status" value="1"/>
</dbReference>
<dbReference type="InterPro" id="IPR002208">
    <property type="entry name" value="SecY/SEC61-alpha"/>
</dbReference>
<dbReference type="HAMAP" id="MF_01465">
    <property type="entry name" value="SecY"/>
    <property type="match status" value="1"/>
</dbReference>
<dbReference type="PRINTS" id="PR00303">
    <property type="entry name" value="SECYTRNLCASE"/>
</dbReference>
<dbReference type="FunFam" id="1.10.3370.10:FF:000001">
    <property type="entry name" value="Preprotein translocase subunit SecY"/>
    <property type="match status" value="1"/>
</dbReference>